<feature type="domain" description="TonB-dependent receptor plug" evidence="12">
    <location>
        <begin position="59"/>
        <end position="169"/>
    </location>
</feature>
<dbReference type="Gene3D" id="2.170.130.10">
    <property type="entry name" value="TonB-dependent receptor, plug domain"/>
    <property type="match status" value="1"/>
</dbReference>
<organism evidence="13 14">
    <name type="scientific">Fluctibacter corallii</name>
    <dbReference type="NCBI Taxonomy" id="2984329"/>
    <lineage>
        <taxon>Bacteria</taxon>
        <taxon>Pseudomonadati</taxon>
        <taxon>Pseudomonadota</taxon>
        <taxon>Gammaproteobacteria</taxon>
        <taxon>Alteromonadales</taxon>
        <taxon>Alteromonadaceae</taxon>
        <taxon>Fluctibacter</taxon>
    </lineage>
</organism>
<evidence type="ECO:0000313" key="13">
    <source>
        <dbReference type="EMBL" id="MCV2883141.1"/>
    </source>
</evidence>
<evidence type="ECO:0000256" key="6">
    <source>
        <dbReference type="ARBA" id="ARBA00023136"/>
    </source>
</evidence>
<keyword evidence="4 8" id="KW-0812">Transmembrane</keyword>
<evidence type="ECO:0000256" key="8">
    <source>
        <dbReference type="PROSITE-ProRule" id="PRU01360"/>
    </source>
</evidence>
<evidence type="ECO:0000259" key="11">
    <source>
        <dbReference type="Pfam" id="PF00593"/>
    </source>
</evidence>
<protein>
    <submittedName>
        <fullName evidence="13">TonB-dependent receptor</fullName>
    </submittedName>
</protein>
<dbReference type="Pfam" id="PF00593">
    <property type="entry name" value="TonB_dep_Rec_b-barrel"/>
    <property type="match status" value="1"/>
</dbReference>
<dbReference type="SUPFAM" id="SSF56935">
    <property type="entry name" value="Porins"/>
    <property type="match status" value="1"/>
</dbReference>
<evidence type="ECO:0000256" key="10">
    <source>
        <dbReference type="SAM" id="SignalP"/>
    </source>
</evidence>
<feature type="chain" id="PRO_5045760148" evidence="10">
    <location>
        <begin position="34"/>
        <end position="947"/>
    </location>
</feature>
<keyword evidence="13" id="KW-0675">Receptor</keyword>
<dbReference type="InterPro" id="IPR012910">
    <property type="entry name" value="Plug_dom"/>
</dbReference>
<dbReference type="InterPro" id="IPR039426">
    <property type="entry name" value="TonB-dep_rcpt-like"/>
</dbReference>
<keyword evidence="5 9" id="KW-0798">TonB box</keyword>
<evidence type="ECO:0000256" key="7">
    <source>
        <dbReference type="ARBA" id="ARBA00023237"/>
    </source>
</evidence>
<name>A0ABT3A418_9ALTE</name>
<dbReference type="Gene3D" id="2.40.170.20">
    <property type="entry name" value="TonB-dependent receptor, beta-barrel domain"/>
    <property type="match status" value="1"/>
</dbReference>
<keyword evidence="14" id="KW-1185">Reference proteome</keyword>
<proteinExistence type="inferred from homology"/>
<evidence type="ECO:0000256" key="5">
    <source>
        <dbReference type="ARBA" id="ARBA00023077"/>
    </source>
</evidence>
<dbReference type="Pfam" id="PF07715">
    <property type="entry name" value="Plug"/>
    <property type="match status" value="1"/>
</dbReference>
<reference evidence="13 14" key="1">
    <citation type="submission" date="2022-10" db="EMBL/GenBank/DDBJ databases">
        <title>Aestuariibacter sp. AA17 isolated from Montipora capitata coral fragment.</title>
        <authorList>
            <person name="Emsley S.A."/>
            <person name="Pfannmuller K.M."/>
            <person name="Loughran R.M."/>
            <person name="Shlafstein M."/>
            <person name="Papke E."/>
            <person name="Saw J.H."/>
            <person name="Ushijima B."/>
            <person name="Videau P."/>
        </authorList>
    </citation>
    <scope>NUCLEOTIDE SEQUENCE [LARGE SCALE GENOMIC DNA]</scope>
    <source>
        <strain evidence="13 14">AA17</strain>
    </source>
</reference>
<feature type="domain" description="TonB-dependent receptor-like beta-barrel" evidence="11">
    <location>
        <begin position="383"/>
        <end position="911"/>
    </location>
</feature>
<evidence type="ECO:0000259" key="12">
    <source>
        <dbReference type="Pfam" id="PF07715"/>
    </source>
</evidence>
<keyword evidence="7 8" id="KW-0998">Cell outer membrane</keyword>
<gene>
    <name evidence="13" type="ORF">OE749_00330</name>
</gene>
<comment type="subcellular location">
    <subcellularLocation>
        <location evidence="1 8">Cell outer membrane</location>
        <topology evidence="1 8">Multi-pass membrane protein</topology>
    </subcellularLocation>
</comment>
<dbReference type="PANTHER" id="PTHR47234:SF2">
    <property type="entry name" value="TONB-DEPENDENT RECEPTOR"/>
    <property type="match status" value="1"/>
</dbReference>
<sequence length="947" mass="103175">MYNNSRLASSIRKALTFGALSALTVPLSFQASAQSTPSNEGVEKISITGSRIVREEFASSSAISVFDAEDLKNSGVTSIDEFLKFTPAVSGFQLGATTNNGNDGQRKVDLRGLGFNRTLVLINGRRQIGDLNDDGAVDLNSVPFNLVERIEVLKDGASTIYGTDAIAGVINIILKDDFEGVDLQFDHGRSAEGDAQNTSVSVVMGAASEKGNIVIGLEYNKQKEMVQADRDWAFDGLYSELQGDGSYLAVPSGSSNSRRIRGVPGLAGNYIVDETTGQVRPFDPSRDTYNFSPVNALVTPNERWQMALNGKYEIADDTQAYMEASYTRRTSAQRLAPDASFGVTADYIGIVSGQAQRNDLVPASNPFNPFGVNASGADGVLGTADDLNPYGIENQTVRVNRRFVESGGRRFLQTADTFRFVTGLNGELGSDIYYDFAYTFAQNEVVNETKFYHRFDRWETAVTPELCNADPACAAAGVIDPFGPYGSISDEQMAFISANSLKDLGLAQMQLWQFNLTGDFGELDGGTIGWSFGIEHRKEKGDFIPDEFTSEGLTTGGAADPQSGSFSVDEVYGEVYLPVTSDLAVEMSARYSEYDTSAGETFNYKIGVDYSIIDQVRVRAGYATGFRAPNISELNQQDETDFPVVESYCEFADRRTDITDTIRQNCLALLGEDNLGADGEFGFAWQSAYTTSAQEGDELEAEESVTKTFGLIFDNFDIEGLRGSIDYWDIKVDGWIESDDINSLLYACLNSPNLTATACNAFPNGLYDGIFPGDATGAFGNLGTLSAKGIDFEAEYKMDVNFANANTMQFRLSGSYLLERIEDFPIVGASETAGTAEGAAVFPELKVNGMIGLNSDDWSLNWDIIYIGEADDRWRPAEITSDAKAESIVYHDLVATYTFSNVTLTAGINNVTDEDPPYFHSAFNANTEPGAYDVIGRRYFVQTKFSF</sequence>
<evidence type="ECO:0000313" key="14">
    <source>
        <dbReference type="Proteomes" id="UP001652504"/>
    </source>
</evidence>
<evidence type="ECO:0000256" key="1">
    <source>
        <dbReference type="ARBA" id="ARBA00004571"/>
    </source>
</evidence>
<dbReference type="RefSeq" id="WP_263710346.1">
    <property type="nucleotide sequence ID" value="NZ_JAOWKX010000001.1"/>
</dbReference>
<dbReference type="EMBL" id="JAOWKX010000001">
    <property type="protein sequence ID" value="MCV2883141.1"/>
    <property type="molecule type" value="Genomic_DNA"/>
</dbReference>
<keyword evidence="2 8" id="KW-0813">Transport</keyword>
<feature type="signal peptide" evidence="10">
    <location>
        <begin position="1"/>
        <end position="33"/>
    </location>
</feature>
<evidence type="ECO:0000256" key="3">
    <source>
        <dbReference type="ARBA" id="ARBA00022452"/>
    </source>
</evidence>
<accession>A0ABT3A418</accession>
<evidence type="ECO:0000256" key="2">
    <source>
        <dbReference type="ARBA" id="ARBA00022448"/>
    </source>
</evidence>
<dbReference type="InterPro" id="IPR036942">
    <property type="entry name" value="Beta-barrel_TonB_sf"/>
</dbReference>
<keyword evidence="3 8" id="KW-1134">Transmembrane beta strand</keyword>
<dbReference type="PROSITE" id="PS52016">
    <property type="entry name" value="TONB_DEPENDENT_REC_3"/>
    <property type="match status" value="1"/>
</dbReference>
<dbReference type="InterPro" id="IPR037066">
    <property type="entry name" value="Plug_dom_sf"/>
</dbReference>
<comment type="caution">
    <text evidence="13">The sequence shown here is derived from an EMBL/GenBank/DDBJ whole genome shotgun (WGS) entry which is preliminary data.</text>
</comment>
<comment type="similarity">
    <text evidence="8 9">Belongs to the TonB-dependent receptor family.</text>
</comment>
<dbReference type="InterPro" id="IPR000531">
    <property type="entry name" value="Beta-barrel_TonB"/>
</dbReference>
<keyword evidence="6 8" id="KW-0472">Membrane</keyword>
<evidence type="ECO:0000256" key="9">
    <source>
        <dbReference type="RuleBase" id="RU003357"/>
    </source>
</evidence>
<evidence type="ECO:0000256" key="4">
    <source>
        <dbReference type="ARBA" id="ARBA00022692"/>
    </source>
</evidence>
<dbReference type="Proteomes" id="UP001652504">
    <property type="component" value="Unassembled WGS sequence"/>
</dbReference>
<keyword evidence="10" id="KW-0732">Signal</keyword>
<dbReference type="PANTHER" id="PTHR47234">
    <property type="match status" value="1"/>
</dbReference>